<protein>
    <submittedName>
        <fullName evidence="2">Uncharacterized protein</fullName>
    </submittedName>
</protein>
<feature type="transmembrane region" description="Helical" evidence="1">
    <location>
        <begin position="263"/>
        <end position="286"/>
    </location>
</feature>
<keyword evidence="1" id="KW-1133">Transmembrane helix</keyword>
<sequence length="368" mass="39665">MNETRRHRRGVLTRDATGSSSAEAFVLIAIATILLTRLYLELTGYPQVGGGNLHIAHALWGGALMMLALLVSWLLLGAGPRVATVVMGGVGFGLFLDEVGKFVTKNNDYFYGPAAEIMYILVVVLLVGARVVRDFRPLTARECLASATVIAADGVARGLADHRREIGLALLAQAGQSGADPHAVAHVRALIRAAESSGDRLYRLQRWAPRLIPGFFRSPRWVPVVGWLLVVGAVSGVFFGLLGIVLGGYFYQDEDVSVRLDGMTPASVILLVNAAVTSVIAVPAMIARRRTTAMWPLLWLRNAALLYTFLNAFVDFATEGFAALISLSIGLFTLAVLTYQIDVAVRRPVSTEASQRAQIPPGDHALQH</sequence>
<feature type="transmembrane region" description="Helical" evidence="1">
    <location>
        <begin position="21"/>
        <end position="40"/>
    </location>
</feature>
<dbReference type="EMBL" id="AP023287">
    <property type="protein sequence ID" value="BCI52909.1"/>
    <property type="molecule type" value="Genomic_DNA"/>
</dbReference>
<dbReference type="AlphaFoldDB" id="A0A6S6P357"/>
<feature type="transmembrane region" description="Helical" evidence="1">
    <location>
        <begin position="109"/>
        <end position="132"/>
    </location>
</feature>
<name>A0A6S6P357_9MYCO</name>
<feature type="transmembrane region" description="Helical" evidence="1">
    <location>
        <begin position="83"/>
        <end position="103"/>
    </location>
</feature>
<gene>
    <name evidence="2" type="ORF">NIIDNTM18_21870</name>
</gene>
<keyword evidence="1" id="KW-0472">Membrane</keyword>
<reference evidence="2 3" key="1">
    <citation type="submission" date="2020-07" db="EMBL/GenBank/DDBJ databases">
        <title>Complete genome sequence of Mycolicibacterium litorale like strain isolated from cardiac implantable electronic device infection.</title>
        <authorList>
            <person name="Fukano H."/>
            <person name="Miyama H."/>
            <person name="Hoshino Y."/>
        </authorList>
    </citation>
    <scope>NUCLEOTIDE SEQUENCE [LARGE SCALE GENOMIC DNA]</scope>
    <source>
        <strain evidence="2 3">NIIDNTM18</strain>
    </source>
</reference>
<evidence type="ECO:0000313" key="3">
    <source>
        <dbReference type="Proteomes" id="UP000515734"/>
    </source>
</evidence>
<dbReference type="RefSeq" id="WP_185295662.1">
    <property type="nucleotide sequence ID" value="NZ_AP023287.1"/>
</dbReference>
<evidence type="ECO:0000313" key="2">
    <source>
        <dbReference type="EMBL" id="BCI52909.1"/>
    </source>
</evidence>
<organism evidence="2 3">
    <name type="scientific">Mycolicibacterium litorale</name>
    <dbReference type="NCBI Taxonomy" id="758802"/>
    <lineage>
        <taxon>Bacteria</taxon>
        <taxon>Bacillati</taxon>
        <taxon>Actinomycetota</taxon>
        <taxon>Actinomycetes</taxon>
        <taxon>Mycobacteriales</taxon>
        <taxon>Mycobacteriaceae</taxon>
        <taxon>Mycolicibacterium</taxon>
    </lineage>
</organism>
<evidence type="ECO:0000256" key="1">
    <source>
        <dbReference type="SAM" id="Phobius"/>
    </source>
</evidence>
<feature type="transmembrane region" description="Helical" evidence="1">
    <location>
        <begin position="55"/>
        <end position="76"/>
    </location>
</feature>
<feature type="transmembrane region" description="Helical" evidence="1">
    <location>
        <begin position="320"/>
        <end position="339"/>
    </location>
</feature>
<accession>A0A6S6P357</accession>
<feature type="transmembrane region" description="Helical" evidence="1">
    <location>
        <begin position="224"/>
        <end position="251"/>
    </location>
</feature>
<proteinExistence type="predicted"/>
<dbReference type="Proteomes" id="UP000515734">
    <property type="component" value="Chromosome"/>
</dbReference>
<feature type="transmembrane region" description="Helical" evidence="1">
    <location>
        <begin position="298"/>
        <end position="314"/>
    </location>
</feature>
<keyword evidence="1" id="KW-0812">Transmembrane</keyword>